<proteinExistence type="predicted"/>
<feature type="transmembrane region" description="Helical" evidence="6">
    <location>
        <begin position="151"/>
        <end position="172"/>
    </location>
</feature>
<feature type="transmembrane region" description="Helical" evidence="6">
    <location>
        <begin position="23"/>
        <end position="49"/>
    </location>
</feature>
<dbReference type="InterPro" id="IPR050189">
    <property type="entry name" value="MFS_Efflux_Transporters"/>
</dbReference>
<comment type="subcellular location">
    <subcellularLocation>
        <location evidence="1">Cell membrane</location>
        <topology evidence="1">Multi-pass membrane protein</topology>
    </subcellularLocation>
</comment>
<accession>A0ABU0JC99</accession>
<feature type="transmembrane region" description="Helical" evidence="6">
    <location>
        <begin position="61"/>
        <end position="81"/>
    </location>
</feature>
<feature type="domain" description="Major facilitator superfamily (MFS) profile" evidence="7">
    <location>
        <begin position="23"/>
        <end position="416"/>
    </location>
</feature>
<keyword evidence="5 6" id="KW-0472">Membrane</keyword>
<evidence type="ECO:0000256" key="3">
    <source>
        <dbReference type="ARBA" id="ARBA00022692"/>
    </source>
</evidence>
<dbReference type="InterPro" id="IPR011701">
    <property type="entry name" value="MFS"/>
</dbReference>
<feature type="transmembrane region" description="Helical" evidence="6">
    <location>
        <begin position="290"/>
        <end position="311"/>
    </location>
</feature>
<protein>
    <submittedName>
        <fullName evidence="8">MFS family arabinose efflux permease</fullName>
    </submittedName>
</protein>
<evidence type="ECO:0000313" key="9">
    <source>
        <dbReference type="Proteomes" id="UP001242480"/>
    </source>
</evidence>
<dbReference type="InterPro" id="IPR036259">
    <property type="entry name" value="MFS_trans_sf"/>
</dbReference>
<evidence type="ECO:0000256" key="1">
    <source>
        <dbReference type="ARBA" id="ARBA00004651"/>
    </source>
</evidence>
<name>A0ABU0JC99_9HYPH</name>
<evidence type="ECO:0000256" key="2">
    <source>
        <dbReference type="ARBA" id="ARBA00022475"/>
    </source>
</evidence>
<evidence type="ECO:0000256" key="5">
    <source>
        <dbReference type="ARBA" id="ARBA00023136"/>
    </source>
</evidence>
<evidence type="ECO:0000313" key="8">
    <source>
        <dbReference type="EMBL" id="MDQ0470894.1"/>
    </source>
</evidence>
<dbReference type="EMBL" id="JAUSVX010000007">
    <property type="protein sequence ID" value="MDQ0470894.1"/>
    <property type="molecule type" value="Genomic_DNA"/>
</dbReference>
<feature type="transmembrane region" description="Helical" evidence="6">
    <location>
        <begin position="220"/>
        <end position="246"/>
    </location>
</feature>
<organism evidence="8 9">
    <name type="scientific">Labrys wisconsinensis</name>
    <dbReference type="NCBI Taxonomy" id="425677"/>
    <lineage>
        <taxon>Bacteria</taxon>
        <taxon>Pseudomonadati</taxon>
        <taxon>Pseudomonadota</taxon>
        <taxon>Alphaproteobacteria</taxon>
        <taxon>Hyphomicrobiales</taxon>
        <taxon>Xanthobacteraceae</taxon>
        <taxon>Labrys</taxon>
    </lineage>
</organism>
<gene>
    <name evidence="8" type="ORF">QO011_003913</name>
</gene>
<comment type="caution">
    <text evidence="8">The sequence shown here is derived from an EMBL/GenBank/DDBJ whole genome shotgun (WGS) entry which is preliminary data.</text>
</comment>
<sequence>MAGIPQETGPAPAATPGLSERSLVALLAAVAFVVALNATVMFPLGPFLVAEIGGRADALGYLGAVYSLSAALGGFMASFVLDRFDRRQALAVCAMLFTLAIAAGAAVPDMAALMGTRAAAGFAAGPLWGLLVALVSDVVPPQRRGLAISRLVGTYGLALVLGLPAGPLLASLSGGWRWALLALALGGGVISALTVVAIGPRRDHLAAALSRPSGPAWRGVLRLIVGLPSLIAFLLIAASSFSALLVSPNLPVFVLRNTGLGPTGLSAVYLLGGALALVVVPLTGRTSDRLGALPVAAVAALATTLVLGAAFLGEAPLLPALPVLAMVLAMQLVRSAVSQGSATRVPLPAERAAFQSLAAAVTNLAQALGAGTAPLLLGIGPDGRLAGMDRVAGLAIAAAWTAPLLLMRLETVLRRRDLPPVGEP</sequence>
<reference evidence="8 9" key="1">
    <citation type="submission" date="2023-07" db="EMBL/GenBank/DDBJ databases">
        <title>Genomic Encyclopedia of Type Strains, Phase IV (KMG-IV): sequencing the most valuable type-strain genomes for metagenomic binning, comparative biology and taxonomic classification.</title>
        <authorList>
            <person name="Goeker M."/>
        </authorList>
    </citation>
    <scope>NUCLEOTIDE SEQUENCE [LARGE SCALE GENOMIC DNA]</scope>
    <source>
        <strain evidence="8 9">DSM 19619</strain>
    </source>
</reference>
<feature type="transmembrane region" description="Helical" evidence="6">
    <location>
        <begin position="391"/>
        <end position="409"/>
    </location>
</feature>
<dbReference type="Pfam" id="PF07690">
    <property type="entry name" value="MFS_1"/>
    <property type="match status" value="1"/>
</dbReference>
<evidence type="ECO:0000256" key="4">
    <source>
        <dbReference type="ARBA" id="ARBA00022989"/>
    </source>
</evidence>
<keyword evidence="4 6" id="KW-1133">Transmembrane helix</keyword>
<dbReference type="Gene3D" id="1.20.1250.20">
    <property type="entry name" value="MFS general substrate transporter like domains"/>
    <property type="match status" value="1"/>
</dbReference>
<dbReference type="Proteomes" id="UP001242480">
    <property type="component" value="Unassembled WGS sequence"/>
</dbReference>
<dbReference type="PROSITE" id="PS50850">
    <property type="entry name" value="MFS"/>
    <property type="match status" value="1"/>
</dbReference>
<feature type="transmembrane region" description="Helical" evidence="6">
    <location>
        <begin position="357"/>
        <end position="379"/>
    </location>
</feature>
<dbReference type="SUPFAM" id="SSF103473">
    <property type="entry name" value="MFS general substrate transporter"/>
    <property type="match status" value="1"/>
</dbReference>
<evidence type="ECO:0000259" key="7">
    <source>
        <dbReference type="PROSITE" id="PS50850"/>
    </source>
</evidence>
<feature type="transmembrane region" description="Helical" evidence="6">
    <location>
        <begin position="317"/>
        <end position="337"/>
    </location>
</feature>
<dbReference type="PANTHER" id="PTHR43124">
    <property type="entry name" value="PURINE EFFLUX PUMP PBUE"/>
    <property type="match status" value="1"/>
</dbReference>
<dbReference type="InterPro" id="IPR020846">
    <property type="entry name" value="MFS_dom"/>
</dbReference>
<feature type="transmembrane region" description="Helical" evidence="6">
    <location>
        <begin position="266"/>
        <end position="283"/>
    </location>
</feature>
<dbReference type="RefSeq" id="WP_307275211.1">
    <property type="nucleotide sequence ID" value="NZ_JAUSVX010000007.1"/>
</dbReference>
<feature type="transmembrane region" description="Helical" evidence="6">
    <location>
        <begin position="119"/>
        <end position="139"/>
    </location>
</feature>
<keyword evidence="2" id="KW-1003">Cell membrane</keyword>
<keyword evidence="9" id="KW-1185">Reference proteome</keyword>
<feature type="transmembrane region" description="Helical" evidence="6">
    <location>
        <begin position="88"/>
        <end position="107"/>
    </location>
</feature>
<feature type="transmembrane region" description="Helical" evidence="6">
    <location>
        <begin position="178"/>
        <end position="199"/>
    </location>
</feature>
<evidence type="ECO:0000256" key="6">
    <source>
        <dbReference type="SAM" id="Phobius"/>
    </source>
</evidence>
<dbReference type="PANTHER" id="PTHR43124:SF3">
    <property type="entry name" value="CHLORAMPHENICOL EFFLUX PUMP RV0191"/>
    <property type="match status" value="1"/>
</dbReference>
<keyword evidence="3 6" id="KW-0812">Transmembrane</keyword>